<keyword evidence="3 7" id="KW-0812">Transmembrane</keyword>
<dbReference type="InterPro" id="IPR023271">
    <property type="entry name" value="Aquaporin-like"/>
</dbReference>
<organism evidence="8">
    <name type="scientific">marine sediment metagenome</name>
    <dbReference type="NCBI Taxonomy" id="412755"/>
    <lineage>
        <taxon>unclassified sequences</taxon>
        <taxon>metagenomes</taxon>
        <taxon>ecological metagenomes</taxon>
    </lineage>
</organism>
<protein>
    <recommendedName>
        <fullName evidence="9">Formate/nitrite transporter</fullName>
    </recommendedName>
</protein>
<feature type="transmembrane region" description="Helical" evidence="7">
    <location>
        <begin position="114"/>
        <end position="136"/>
    </location>
</feature>
<feature type="transmembrane region" description="Helical" evidence="7">
    <location>
        <begin position="72"/>
        <end position="93"/>
    </location>
</feature>
<accession>X0ZQ51</accession>
<dbReference type="GO" id="GO:0005886">
    <property type="term" value="C:plasma membrane"/>
    <property type="evidence" value="ECO:0007669"/>
    <property type="project" value="TreeGrafter"/>
</dbReference>
<feature type="transmembrane region" description="Helical" evidence="7">
    <location>
        <begin position="198"/>
        <end position="220"/>
    </location>
</feature>
<keyword evidence="4 7" id="KW-1133">Transmembrane helix</keyword>
<proteinExistence type="inferred from homology"/>
<dbReference type="NCBIfam" id="TIGR00790">
    <property type="entry name" value="fnt"/>
    <property type="match status" value="1"/>
</dbReference>
<evidence type="ECO:0000256" key="2">
    <source>
        <dbReference type="ARBA" id="ARBA00022448"/>
    </source>
</evidence>
<gene>
    <name evidence="8" type="ORF">S01H4_00366</name>
</gene>
<dbReference type="InterPro" id="IPR024002">
    <property type="entry name" value="For/NO2_transpt_CS"/>
</dbReference>
<evidence type="ECO:0000313" key="8">
    <source>
        <dbReference type="EMBL" id="GAG62533.1"/>
    </source>
</evidence>
<dbReference type="PANTHER" id="PTHR30520">
    <property type="entry name" value="FORMATE TRANSPORTER-RELATED"/>
    <property type="match status" value="1"/>
</dbReference>
<evidence type="ECO:0000256" key="3">
    <source>
        <dbReference type="ARBA" id="ARBA00022692"/>
    </source>
</evidence>
<dbReference type="EMBL" id="BART01000047">
    <property type="protein sequence ID" value="GAG62533.1"/>
    <property type="molecule type" value="Genomic_DNA"/>
</dbReference>
<comment type="similarity">
    <text evidence="6">Belongs to the FNT transporter (TC 1.A.16) family.</text>
</comment>
<dbReference type="AlphaFoldDB" id="X0ZQ51"/>
<evidence type="ECO:0000256" key="1">
    <source>
        <dbReference type="ARBA" id="ARBA00004141"/>
    </source>
</evidence>
<dbReference type="GO" id="GO:0015499">
    <property type="term" value="F:formate transmembrane transporter activity"/>
    <property type="evidence" value="ECO:0007669"/>
    <property type="project" value="TreeGrafter"/>
</dbReference>
<evidence type="ECO:0000256" key="4">
    <source>
        <dbReference type="ARBA" id="ARBA00022989"/>
    </source>
</evidence>
<dbReference type="Gene3D" id="1.20.1080.10">
    <property type="entry name" value="Glycerol uptake facilitator protein"/>
    <property type="match status" value="1"/>
</dbReference>
<keyword evidence="5 7" id="KW-0472">Membrane</keyword>
<comment type="caution">
    <text evidence="8">The sequence shown here is derived from an EMBL/GenBank/DDBJ whole genome shotgun (WGS) entry which is preliminary data.</text>
</comment>
<evidence type="ECO:0000256" key="5">
    <source>
        <dbReference type="ARBA" id="ARBA00023136"/>
    </source>
</evidence>
<sequence length="290" mass="31250">MSEKIIDINCNPPASIASKIAETIGVKKANASVYNLLILGIFAGVYIGFGAAFATLVSSDLSEFVGIGLTKLASGAVFSVGLMLVVIAGAELFTGNNLILMSALDKKVTFGRVINKWIIVYIANFIGSVLLAYIMFETGLWKEANNLTGIQALKIANVKVNLSFSAALFRGIGCNWLVCLAVWMAIASRNVIGKIFAIFFPIMAFVALGFEHCIANMYFIPMGLFLKGTQAATASGLDLTNLNIYGFLVKNLIPVTIGNIIGGAFFVAFLYWSVYVRKTKIKNVKKISKL</sequence>
<feature type="transmembrane region" description="Helical" evidence="7">
    <location>
        <begin position="36"/>
        <end position="57"/>
    </location>
</feature>
<dbReference type="Pfam" id="PF01226">
    <property type="entry name" value="Form_Nir_trans"/>
    <property type="match status" value="1"/>
</dbReference>
<dbReference type="FunFam" id="1.20.1080.10:FF:000011">
    <property type="entry name" value="Formate family transporter"/>
    <property type="match status" value="1"/>
</dbReference>
<comment type="subcellular location">
    <subcellularLocation>
        <location evidence="1">Membrane</location>
        <topology evidence="1">Multi-pass membrane protein</topology>
    </subcellularLocation>
</comment>
<reference evidence="8" key="1">
    <citation type="journal article" date="2014" name="Front. Microbiol.">
        <title>High frequency of phylogenetically diverse reductive dehalogenase-homologous genes in deep subseafloor sedimentary metagenomes.</title>
        <authorList>
            <person name="Kawai M."/>
            <person name="Futagami T."/>
            <person name="Toyoda A."/>
            <person name="Takaki Y."/>
            <person name="Nishi S."/>
            <person name="Hori S."/>
            <person name="Arai W."/>
            <person name="Tsubouchi T."/>
            <person name="Morono Y."/>
            <person name="Uchiyama I."/>
            <person name="Ito T."/>
            <person name="Fujiyama A."/>
            <person name="Inagaki F."/>
            <person name="Takami H."/>
        </authorList>
    </citation>
    <scope>NUCLEOTIDE SEQUENCE</scope>
    <source>
        <strain evidence="8">Expedition CK06-06</strain>
    </source>
</reference>
<feature type="transmembrane region" description="Helical" evidence="7">
    <location>
        <begin position="252"/>
        <end position="276"/>
    </location>
</feature>
<name>X0ZQ51_9ZZZZ</name>
<evidence type="ECO:0008006" key="9">
    <source>
        <dbReference type="Google" id="ProtNLM"/>
    </source>
</evidence>
<dbReference type="InterPro" id="IPR000292">
    <property type="entry name" value="For/NO2_transpt"/>
</dbReference>
<evidence type="ECO:0000256" key="7">
    <source>
        <dbReference type="SAM" id="Phobius"/>
    </source>
</evidence>
<feature type="transmembrane region" description="Helical" evidence="7">
    <location>
        <begin position="167"/>
        <end position="186"/>
    </location>
</feature>
<keyword evidence="2" id="KW-0813">Transport</keyword>
<dbReference type="PANTHER" id="PTHR30520:SF6">
    <property type="entry name" value="FORMATE_NITRATE FAMILY TRANSPORTER (EUROFUNG)"/>
    <property type="match status" value="1"/>
</dbReference>
<evidence type="ECO:0000256" key="6">
    <source>
        <dbReference type="ARBA" id="ARBA00049660"/>
    </source>
</evidence>
<dbReference type="PROSITE" id="PS01006">
    <property type="entry name" value="FORMATE_NITRITE_TP_2"/>
    <property type="match status" value="1"/>
</dbReference>
<dbReference type="PROSITE" id="PS01005">
    <property type="entry name" value="FORMATE_NITRITE_TP_1"/>
    <property type="match status" value="1"/>
</dbReference>